<dbReference type="EMBL" id="BAAFGZ010000094">
    <property type="protein sequence ID" value="GAB0134770.1"/>
    <property type="molecule type" value="Genomic_DNA"/>
</dbReference>
<feature type="compositionally biased region" description="Low complexity" evidence="1">
    <location>
        <begin position="25"/>
        <end position="44"/>
    </location>
</feature>
<protein>
    <submittedName>
        <fullName evidence="2">Uncharacterized protein</fullName>
    </submittedName>
</protein>
<feature type="compositionally biased region" description="Basic residues" evidence="1">
    <location>
        <begin position="134"/>
        <end position="148"/>
    </location>
</feature>
<evidence type="ECO:0000256" key="1">
    <source>
        <dbReference type="SAM" id="MobiDB-lite"/>
    </source>
</evidence>
<comment type="caution">
    <text evidence="2">The sequence shown here is derived from an EMBL/GenBank/DDBJ whole genome shotgun (WGS) entry which is preliminary data.</text>
</comment>
<evidence type="ECO:0000313" key="2">
    <source>
        <dbReference type="EMBL" id="GAB0134770.1"/>
    </source>
</evidence>
<feature type="region of interest" description="Disordered" evidence="1">
    <location>
        <begin position="1"/>
        <end position="74"/>
    </location>
</feature>
<proteinExistence type="predicted"/>
<sequence>MYSGLIAGGPFIPATHFPPPRKNRTTTQQQQQTARALAAERAQQPGKEDAWPACTGSNPGNNTDPPLRKALNPGPASKVFVALPSGLTVNKSTVISSLDRDPKLLYKPLPKLNKGRREDGPKSSSSTAKPVSRSYRRPTPKKPKKRKTFGIWDCFGRV</sequence>
<organism evidence="2 3">
    <name type="scientific">Epichloe bromicola</name>
    <dbReference type="NCBI Taxonomy" id="79588"/>
    <lineage>
        <taxon>Eukaryota</taxon>
        <taxon>Fungi</taxon>
        <taxon>Dikarya</taxon>
        <taxon>Ascomycota</taxon>
        <taxon>Pezizomycotina</taxon>
        <taxon>Sordariomycetes</taxon>
        <taxon>Hypocreomycetidae</taxon>
        <taxon>Hypocreales</taxon>
        <taxon>Clavicipitaceae</taxon>
        <taxon>Epichloe</taxon>
    </lineage>
</organism>
<name>A0ABQ0CMW8_9HYPO</name>
<dbReference type="Proteomes" id="UP001562357">
    <property type="component" value="Unassembled WGS sequence"/>
</dbReference>
<keyword evidence="3" id="KW-1185">Reference proteome</keyword>
<feature type="compositionally biased region" description="Polar residues" evidence="1">
    <location>
        <begin position="55"/>
        <end position="64"/>
    </location>
</feature>
<gene>
    <name evidence="2" type="primary">g3127</name>
    <name evidence="2" type="ORF">EsDP_00003127</name>
</gene>
<accession>A0ABQ0CMW8</accession>
<reference evidence="3" key="1">
    <citation type="submission" date="2024-06" db="EMBL/GenBank/DDBJ databases">
        <title>Draft Genome Sequences of Epichloe bromicola Strains Isolated from Elymus ciliaris.</title>
        <authorList>
            <consortium name="Epichloe bromicola genome sequencing consortium"/>
            <person name="Miura A."/>
            <person name="Imano S."/>
            <person name="Ashida A."/>
            <person name="Sato I."/>
            <person name="Chiba S."/>
            <person name="Tanaka A."/>
            <person name="Camagna M."/>
            <person name="Takemoto D."/>
        </authorList>
    </citation>
    <scope>NUCLEOTIDE SEQUENCE [LARGE SCALE GENOMIC DNA]</scope>
    <source>
        <strain evidence="3">DP</strain>
    </source>
</reference>
<evidence type="ECO:0000313" key="3">
    <source>
        <dbReference type="Proteomes" id="UP001562357"/>
    </source>
</evidence>
<feature type="region of interest" description="Disordered" evidence="1">
    <location>
        <begin position="99"/>
        <end position="149"/>
    </location>
</feature>